<reference evidence="3" key="1">
    <citation type="submission" date="2021-05" db="EMBL/GenBank/DDBJ databases">
        <authorList>
            <person name="Khan N."/>
        </authorList>
    </citation>
    <scope>NUCLEOTIDE SEQUENCE</scope>
</reference>
<feature type="region of interest" description="Disordered" evidence="1">
    <location>
        <begin position="44"/>
        <end position="101"/>
    </location>
</feature>
<evidence type="ECO:0000259" key="2">
    <source>
        <dbReference type="Pfam" id="PF20253"/>
    </source>
</evidence>
<dbReference type="Proteomes" id="UP000693738">
    <property type="component" value="Unassembled WGS sequence"/>
</dbReference>
<comment type="caution">
    <text evidence="3">The sequence shown here is derived from an EMBL/GenBank/DDBJ whole genome shotgun (WGS) entry which is preliminary data.</text>
</comment>
<proteinExistence type="predicted"/>
<evidence type="ECO:0000313" key="3">
    <source>
        <dbReference type="EMBL" id="CAG7559712.1"/>
    </source>
</evidence>
<dbReference type="Pfam" id="PF20253">
    <property type="entry name" value="DUF6604"/>
    <property type="match status" value="1"/>
</dbReference>
<feature type="domain" description="DUF6604" evidence="2">
    <location>
        <begin position="11"/>
        <end position="315"/>
    </location>
</feature>
<dbReference type="PANTHER" id="PTHR38795:SF1">
    <property type="entry name" value="DUF6604 DOMAIN-CONTAINING PROTEIN"/>
    <property type="match status" value="1"/>
</dbReference>
<evidence type="ECO:0000256" key="1">
    <source>
        <dbReference type="SAM" id="MobiDB-lite"/>
    </source>
</evidence>
<dbReference type="PANTHER" id="PTHR38795">
    <property type="entry name" value="DUF6604 DOMAIN-CONTAINING PROTEIN"/>
    <property type="match status" value="1"/>
</dbReference>
<protein>
    <recommendedName>
        <fullName evidence="2">DUF6604 domain-containing protein</fullName>
    </recommendedName>
</protein>
<gene>
    <name evidence="3" type="ORF">FEQUK3_LOCUS5433</name>
</gene>
<sequence length="896" mass="101215">MLPDALMQGLRQYKSDTNALAAWLASTARICGYKCGFPDDQKSFASGDKSSSGQAPSGQARSGQASSGQAPSGRLKGKARKEAKKLRGAPASPQKPKNQGSKYTVALKDFLPMAECIAKSKKPLITVPSSFVSTIDRAIRLRSNFATERVLHGMEVDIDADNAHDYFIGVLNKVKEALRPRFPPTQKEQPTQSLEKEDISRGFQALSFEEPSQDACYQAKKDQENLLWEILHAPDILELPQKARGDSTDYKAESDDDEETGFTNLIFALVLLEAKAMRDQIQWIWQGYLDKTIDITAAAVATNVGIQRIRKLSEECSMSNEKNALRAAELHFSSNAYWKGAMSGRSFRKMAKAAQDLREKVNGGMCPNDLFADYSNSFLYAIHTIKPLVEQTQDSLPYFRPRKVESPTARDQFLFEEREALHDFWVEGVLFLHYNIEKAGSNRFPVEDEFLRILRKTNETNEVSFELAFVAQVFLDMRRLLGRTESMAEKAIACIGGMKFGLDTFVERWADSPSAKGRDSLKSQLKEGQNYLNNMIHDMIPAIKAYQVRNGLDVEGVDEPWRFLKRSPILCGLALFHARAEMYNLSINCMKETGVTTRLVHLYNAIQQEGFLDKPWADMEAFEACFEEQDLFMGRKPTRSSQYNERLMVQMGCSFSSIQKLKRSSWRQQVTDKHQKDLAFRTAVQGMEKGAPVSKTYLRMHKQRGGCLDLTKKEVLDIVSLSKYKLIQESDRYTFGSLSEEGKQQLNKRASQLKSKHPNGKDAWPESYYLILLAMALAAEARELAFPHLQMHDFCFGQQAELFDRCKPVIEEKVLYKGVVPLRGPIDIIPRTLQLVEWPKGNQVLKEAVSVIAEFCDDFGDKIQGLIQDIKSHAEPVVVPPVATGTCLKWYSEFVD</sequence>
<evidence type="ECO:0000313" key="4">
    <source>
        <dbReference type="Proteomes" id="UP000693738"/>
    </source>
</evidence>
<feature type="compositionally biased region" description="Low complexity" evidence="1">
    <location>
        <begin position="50"/>
        <end position="74"/>
    </location>
</feature>
<accession>A0A8J2ITR8</accession>
<dbReference type="AlphaFoldDB" id="A0A8J2ITR8"/>
<name>A0A8J2ITR8_FUSEQ</name>
<dbReference type="EMBL" id="CAJSTJ010000129">
    <property type="protein sequence ID" value="CAG7559712.1"/>
    <property type="molecule type" value="Genomic_DNA"/>
</dbReference>
<dbReference type="InterPro" id="IPR046539">
    <property type="entry name" value="DUF6604"/>
</dbReference>
<organism evidence="3 4">
    <name type="scientific">Fusarium equiseti</name>
    <name type="common">Fusarium scirpi</name>
    <dbReference type="NCBI Taxonomy" id="61235"/>
    <lineage>
        <taxon>Eukaryota</taxon>
        <taxon>Fungi</taxon>
        <taxon>Dikarya</taxon>
        <taxon>Ascomycota</taxon>
        <taxon>Pezizomycotina</taxon>
        <taxon>Sordariomycetes</taxon>
        <taxon>Hypocreomycetidae</taxon>
        <taxon>Hypocreales</taxon>
        <taxon>Nectriaceae</taxon>
        <taxon>Fusarium</taxon>
        <taxon>Fusarium incarnatum-equiseti species complex</taxon>
    </lineage>
</organism>
<feature type="compositionally biased region" description="Basic residues" evidence="1">
    <location>
        <begin position="75"/>
        <end position="87"/>
    </location>
</feature>